<evidence type="ECO:0000256" key="3">
    <source>
        <dbReference type="ARBA" id="ARBA00022989"/>
    </source>
</evidence>
<feature type="transmembrane region" description="Helical" evidence="5">
    <location>
        <begin position="275"/>
        <end position="294"/>
    </location>
</feature>
<dbReference type="Pfam" id="PF00146">
    <property type="entry name" value="NADHdh"/>
    <property type="match status" value="1"/>
</dbReference>
<dbReference type="PANTHER" id="PTHR43359">
    <property type="entry name" value="FORMATE HYDROGENLYASE SUBUNIT 4"/>
    <property type="match status" value="1"/>
</dbReference>
<sequence length="297" mass="32753">MMTILKGVALLVLAFVYTVTLEGLARKITARIQRRYGPPFWQNFIDIFKGLTKHSISHGFIFDFGLLMAFGGTVATVLFIPAGNLVVFPGLDNVFVVIYLLAIGLLGMAMSSVGSGNPNAGIGIGRALTQMLGYELPFMIVLLGVFFQYRNSSLSDLARMQIESGNYNAIVMPIGALVAFISLLGMLGKKPFDSFIAPAEIASGPLVEYSGKYLGMLLIQHSFATFIEVGMFVNLFLGGGRNIWEFLLKFFIVYFLAVIISAIMPRFRVEQAVKFYWKWPLILSFVQVLIVISVSGR</sequence>
<accession>A0A0G2ZD01</accession>
<keyword evidence="3 5" id="KW-1133">Transmembrane helix</keyword>
<dbReference type="AlphaFoldDB" id="A0A0G2ZD01"/>
<evidence type="ECO:0000256" key="2">
    <source>
        <dbReference type="ARBA" id="ARBA00022692"/>
    </source>
</evidence>
<evidence type="ECO:0000256" key="1">
    <source>
        <dbReference type="ARBA" id="ARBA00004141"/>
    </source>
</evidence>
<feature type="transmembrane region" description="Helical" evidence="5">
    <location>
        <begin position="243"/>
        <end position="263"/>
    </location>
</feature>
<dbReference type="PANTHER" id="PTHR43359:SF1">
    <property type="entry name" value="FORMATE HYDROGENLYASE SUBUNIT 4-RELATED"/>
    <property type="match status" value="1"/>
</dbReference>
<keyword evidence="7" id="KW-1185">Reference proteome</keyword>
<name>A0A0G2ZD01_9BACT</name>
<keyword evidence="4 5" id="KW-0472">Membrane</keyword>
<protein>
    <submittedName>
        <fullName evidence="6">NADH dehydrogenase</fullName>
    </submittedName>
</protein>
<feature type="transmembrane region" description="Helical" evidence="5">
    <location>
        <begin position="6"/>
        <end position="25"/>
    </location>
</feature>
<gene>
    <name evidence="6" type="ORF">IX53_01265</name>
</gene>
<dbReference type="InterPro" id="IPR052561">
    <property type="entry name" value="ComplexI_Subunit1"/>
</dbReference>
<dbReference type="PATRIC" id="fig|1330330.3.peg.257"/>
<reference evidence="6 7" key="1">
    <citation type="submission" date="2015-04" db="EMBL/GenBank/DDBJ databases">
        <title>Complete Genome Sequence of Kosmotoga pacifica SLHLJ1.</title>
        <authorList>
            <person name="Jiang L.J."/>
            <person name="Shao Z.Z."/>
            <person name="Jebbar M."/>
        </authorList>
    </citation>
    <scope>NUCLEOTIDE SEQUENCE [LARGE SCALE GENOMIC DNA]</scope>
    <source>
        <strain evidence="6 7">SLHLJ1</strain>
    </source>
</reference>
<organism evidence="6 7">
    <name type="scientific">Kosmotoga pacifica</name>
    <dbReference type="NCBI Taxonomy" id="1330330"/>
    <lineage>
        <taxon>Bacteria</taxon>
        <taxon>Thermotogati</taxon>
        <taxon>Thermotogota</taxon>
        <taxon>Thermotogae</taxon>
        <taxon>Kosmotogales</taxon>
        <taxon>Kosmotogaceae</taxon>
        <taxon>Kosmotoga</taxon>
    </lineage>
</organism>
<dbReference type="GO" id="GO:0005886">
    <property type="term" value="C:plasma membrane"/>
    <property type="evidence" value="ECO:0007669"/>
    <property type="project" value="TreeGrafter"/>
</dbReference>
<evidence type="ECO:0000256" key="4">
    <source>
        <dbReference type="ARBA" id="ARBA00023136"/>
    </source>
</evidence>
<comment type="subcellular location">
    <subcellularLocation>
        <location evidence="1">Membrane</location>
        <topology evidence="1">Multi-pass membrane protein</topology>
    </subcellularLocation>
</comment>
<feature type="transmembrane region" description="Helical" evidence="5">
    <location>
        <begin position="127"/>
        <end position="147"/>
    </location>
</feature>
<feature type="transmembrane region" description="Helical" evidence="5">
    <location>
        <begin position="94"/>
        <end position="115"/>
    </location>
</feature>
<evidence type="ECO:0000313" key="7">
    <source>
        <dbReference type="Proteomes" id="UP000035159"/>
    </source>
</evidence>
<keyword evidence="2 5" id="KW-0812">Transmembrane</keyword>
<evidence type="ECO:0000256" key="5">
    <source>
        <dbReference type="SAM" id="Phobius"/>
    </source>
</evidence>
<dbReference type="STRING" id="1330330.IX53_01265"/>
<proteinExistence type="predicted"/>
<dbReference type="InterPro" id="IPR001694">
    <property type="entry name" value="NADH_UbQ_OxRdtase_su1/FPO"/>
</dbReference>
<dbReference type="OrthoDB" id="9778499at2"/>
<feature type="transmembrane region" description="Helical" evidence="5">
    <location>
        <begin position="60"/>
        <end position="82"/>
    </location>
</feature>
<dbReference type="Proteomes" id="UP000035159">
    <property type="component" value="Chromosome"/>
</dbReference>
<dbReference type="KEGG" id="kpf:IX53_01265"/>
<evidence type="ECO:0000313" key="6">
    <source>
        <dbReference type="EMBL" id="AKI96673.1"/>
    </source>
</evidence>
<feature type="transmembrane region" description="Helical" evidence="5">
    <location>
        <begin position="167"/>
        <end position="187"/>
    </location>
</feature>
<feature type="transmembrane region" description="Helical" evidence="5">
    <location>
        <begin position="213"/>
        <end position="237"/>
    </location>
</feature>
<dbReference type="EMBL" id="CP011232">
    <property type="protein sequence ID" value="AKI96673.1"/>
    <property type="molecule type" value="Genomic_DNA"/>
</dbReference>